<evidence type="ECO:0000313" key="2">
    <source>
        <dbReference type="Proteomes" id="UP001177140"/>
    </source>
</evidence>
<dbReference type="AlphaFoldDB" id="A0AA41W345"/>
<comment type="caution">
    <text evidence="1">The sequence shown here is derived from an EMBL/GenBank/DDBJ whole genome shotgun (WGS) entry which is preliminary data.</text>
</comment>
<organism evidence="1 2">
    <name type="scientific">Papaver nudicaule</name>
    <name type="common">Iceland poppy</name>
    <dbReference type="NCBI Taxonomy" id="74823"/>
    <lineage>
        <taxon>Eukaryota</taxon>
        <taxon>Viridiplantae</taxon>
        <taxon>Streptophyta</taxon>
        <taxon>Embryophyta</taxon>
        <taxon>Tracheophyta</taxon>
        <taxon>Spermatophyta</taxon>
        <taxon>Magnoliopsida</taxon>
        <taxon>Ranunculales</taxon>
        <taxon>Papaveraceae</taxon>
        <taxon>Papaveroideae</taxon>
        <taxon>Papaver</taxon>
    </lineage>
</organism>
<name>A0AA41W345_PAPNU</name>
<accession>A0AA41W345</accession>
<gene>
    <name evidence="1" type="ORF">MKW94_022182</name>
</gene>
<protein>
    <submittedName>
        <fullName evidence="1">Uncharacterized protein</fullName>
    </submittedName>
</protein>
<reference evidence="1" key="1">
    <citation type="submission" date="2022-03" db="EMBL/GenBank/DDBJ databases">
        <title>A functionally conserved STORR gene fusion in Papaver species that diverged 16.8 million years ago.</title>
        <authorList>
            <person name="Catania T."/>
        </authorList>
    </citation>
    <scope>NUCLEOTIDE SEQUENCE</scope>
    <source>
        <strain evidence="1">S-191538</strain>
    </source>
</reference>
<keyword evidence="2" id="KW-1185">Reference proteome</keyword>
<sequence>MKVWIKAEEKRGFYREVVPLVNLDDYEVSTTMFRPRLAAFEDIKITVTCYKQMRNHLDFIKVCNCDLVIRISTSFYC</sequence>
<proteinExistence type="predicted"/>
<dbReference type="EMBL" id="JAJJMA010348382">
    <property type="protein sequence ID" value="MCL7052310.1"/>
    <property type="molecule type" value="Genomic_DNA"/>
</dbReference>
<evidence type="ECO:0000313" key="1">
    <source>
        <dbReference type="EMBL" id="MCL7052310.1"/>
    </source>
</evidence>
<dbReference type="Proteomes" id="UP001177140">
    <property type="component" value="Unassembled WGS sequence"/>
</dbReference>